<accession>A0A562IR63</accession>
<feature type="domain" description="UGSC-like" evidence="1">
    <location>
        <begin position="6"/>
        <end position="177"/>
    </location>
</feature>
<dbReference type="Pfam" id="PF24696">
    <property type="entry name" value="UGSC"/>
    <property type="match status" value="1"/>
</dbReference>
<reference evidence="2 3" key="1">
    <citation type="submission" date="2019-07" db="EMBL/GenBank/DDBJ databases">
        <title>R&amp;d 2014.</title>
        <authorList>
            <person name="Klenk H.-P."/>
        </authorList>
    </citation>
    <scope>NUCLEOTIDE SEQUENCE [LARGE SCALE GENOMIC DNA]</scope>
    <source>
        <strain evidence="2 3">DSM 45764</strain>
    </source>
</reference>
<dbReference type="AlphaFoldDB" id="A0A562IR63"/>
<sequence>MATLADVLDPTGLSAVRVASSSLAPRRADLAGARIGLLENTKHNAALLLDEIAGHLERDRGATTVLRRTKTAFALPMPAELLEELTRECDVVLVGVGDCGSCSASAVADGIALERAGVPTAVICSDAFTATASGMAEVQGDPDYAYLTTPHPVAILTPDAVAERAAGLVPEVLATVTAATTTAGTTAQERAS</sequence>
<evidence type="ECO:0000313" key="2">
    <source>
        <dbReference type="EMBL" id="TWH73382.1"/>
    </source>
</evidence>
<protein>
    <recommendedName>
        <fullName evidence="1">UGSC-like domain-containing protein</fullName>
    </recommendedName>
</protein>
<dbReference type="InterPro" id="IPR057767">
    <property type="entry name" value="UGSC-like_dom"/>
</dbReference>
<name>A0A562IR63_9ACTN</name>
<dbReference type="RefSeq" id="WP_153356197.1">
    <property type="nucleotide sequence ID" value="NZ_JABGDC010000005.1"/>
</dbReference>
<keyword evidence="3" id="KW-1185">Reference proteome</keyword>
<dbReference type="OrthoDB" id="2990547at2"/>
<evidence type="ECO:0000313" key="3">
    <source>
        <dbReference type="Proteomes" id="UP000321490"/>
    </source>
</evidence>
<dbReference type="Proteomes" id="UP000321490">
    <property type="component" value="Unassembled WGS sequence"/>
</dbReference>
<dbReference type="NCBIfam" id="NF041046">
    <property type="entry name" value="UGSC_fam"/>
    <property type="match status" value="1"/>
</dbReference>
<comment type="caution">
    <text evidence="2">The sequence shown here is derived from an EMBL/GenBank/DDBJ whole genome shotgun (WGS) entry which is preliminary data.</text>
</comment>
<organism evidence="2 3">
    <name type="scientific">Modestobacter roseus</name>
    <dbReference type="NCBI Taxonomy" id="1181884"/>
    <lineage>
        <taxon>Bacteria</taxon>
        <taxon>Bacillati</taxon>
        <taxon>Actinomycetota</taxon>
        <taxon>Actinomycetes</taxon>
        <taxon>Geodermatophilales</taxon>
        <taxon>Geodermatophilaceae</taxon>
        <taxon>Modestobacter</taxon>
    </lineage>
</organism>
<evidence type="ECO:0000259" key="1">
    <source>
        <dbReference type="Pfam" id="PF24696"/>
    </source>
</evidence>
<dbReference type="InterPro" id="IPR049831">
    <property type="entry name" value="UGSC_seleno"/>
</dbReference>
<gene>
    <name evidence="2" type="ORF">JD78_01905</name>
</gene>
<proteinExistence type="predicted"/>
<dbReference type="EMBL" id="VLKF01000001">
    <property type="protein sequence ID" value="TWH73382.1"/>
    <property type="molecule type" value="Genomic_DNA"/>
</dbReference>